<dbReference type="Gene3D" id="1.25.40.20">
    <property type="entry name" value="Ankyrin repeat-containing domain"/>
    <property type="match status" value="1"/>
</dbReference>
<dbReference type="PROSITE" id="PS50297">
    <property type="entry name" value="ANK_REP_REGION"/>
    <property type="match status" value="1"/>
</dbReference>
<name>A0A371K0H3_9GAMM</name>
<comment type="caution">
    <text evidence="3">The sequence shown here is derived from an EMBL/GenBank/DDBJ whole genome shotgun (WGS) entry which is preliminary data.</text>
</comment>
<dbReference type="InterPro" id="IPR051616">
    <property type="entry name" value="Cul2-RING_E3_ligase_SR"/>
</dbReference>
<dbReference type="Proteomes" id="UP000264492">
    <property type="component" value="Unassembled WGS sequence"/>
</dbReference>
<feature type="chain" id="PRO_5016563472" evidence="2">
    <location>
        <begin position="23"/>
        <end position="190"/>
    </location>
</feature>
<dbReference type="EMBL" id="QTSU01000002">
    <property type="protein sequence ID" value="RDZ27415.1"/>
    <property type="molecule type" value="Genomic_DNA"/>
</dbReference>
<keyword evidence="1" id="KW-0040">ANK repeat</keyword>
<accession>A0A371K0H3</accession>
<organism evidence="3 4">
    <name type="scientific">Lysobacter silvisoli</name>
    <dbReference type="NCBI Taxonomy" id="2293254"/>
    <lineage>
        <taxon>Bacteria</taxon>
        <taxon>Pseudomonadati</taxon>
        <taxon>Pseudomonadota</taxon>
        <taxon>Gammaproteobacteria</taxon>
        <taxon>Lysobacterales</taxon>
        <taxon>Lysobacteraceae</taxon>
        <taxon>Lysobacter</taxon>
    </lineage>
</organism>
<dbReference type="PANTHER" id="PTHR46224:SF6">
    <property type="entry name" value="ANKYRIN REPEAT FAMILY PROTEIN"/>
    <property type="match status" value="1"/>
</dbReference>
<evidence type="ECO:0000256" key="2">
    <source>
        <dbReference type="SAM" id="SignalP"/>
    </source>
</evidence>
<dbReference type="InterPro" id="IPR036770">
    <property type="entry name" value="Ankyrin_rpt-contain_sf"/>
</dbReference>
<evidence type="ECO:0000313" key="3">
    <source>
        <dbReference type="EMBL" id="RDZ27415.1"/>
    </source>
</evidence>
<gene>
    <name evidence="3" type="ORF">DX914_14390</name>
</gene>
<keyword evidence="2" id="KW-0732">Signal</keyword>
<dbReference type="SUPFAM" id="SSF48403">
    <property type="entry name" value="Ankyrin repeat"/>
    <property type="match status" value="1"/>
</dbReference>
<dbReference type="PROSITE" id="PS50088">
    <property type="entry name" value="ANK_REPEAT"/>
    <property type="match status" value="1"/>
</dbReference>
<protein>
    <submittedName>
        <fullName evidence="3">Ankyrin repeat domain-containing protein</fullName>
    </submittedName>
</protein>
<keyword evidence="4" id="KW-1185">Reference proteome</keyword>
<dbReference type="Pfam" id="PF12796">
    <property type="entry name" value="Ank_2"/>
    <property type="match status" value="1"/>
</dbReference>
<dbReference type="SMART" id="SM00248">
    <property type="entry name" value="ANK"/>
    <property type="match status" value="4"/>
</dbReference>
<proteinExistence type="predicted"/>
<sequence length="190" mass="19648">MAMPRKLLCIALVAVIALPAAASPRNDGAALIAAVREHRPDELRRLAANGADMNAAVGGEGNALIVAARLGDLALVDILLRLGAAPDRAVRGDGNALIAAAARPGNLAMLQRLVAAGARVDAVVEHDETPLINAARSGDVAHVAYLIGRGADVNQGVSVRLADGSAQWRTPLNQARSPAVRRYLSERGAR</sequence>
<reference evidence="3 4" key="1">
    <citation type="submission" date="2018-08" db="EMBL/GenBank/DDBJ databases">
        <title>Lysobacter sp. zong2l5, whole genome shotgun sequence.</title>
        <authorList>
            <person name="Zhang X."/>
            <person name="Feng G."/>
            <person name="Zhu H."/>
        </authorList>
    </citation>
    <scope>NUCLEOTIDE SEQUENCE [LARGE SCALE GENOMIC DNA]</scope>
    <source>
        <strain evidence="4">zong2l5</strain>
    </source>
</reference>
<feature type="signal peptide" evidence="2">
    <location>
        <begin position="1"/>
        <end position="22"/>
    </location>
</feature>
<dbReference type="PANTHER" id="PTHR46224">
    <property type="entry name" value="ANKYRIN REPEAT FAMILY PROTEIN"/>
    <property type="match status" value="1"/>
</dbReference>
<evidence type="ECO:0000313" key="4">
    <source>
        <dbReference type="Proteomes" id="UP000264492"/>
    </source>
</evidence>
<evidence type="ECO:0000256" key="1">
    <source>
        <dbReference type="PROSITE-ProRule" id="PRU00023"/>
    </source>
</evidence>
<dbReference type="InterPro" id="IPR002110">
    <property type="entry name" value="Ankyrin_rpt"/>
</dbReference>
<feature type="repeat" description="ANK" evidence="1">
    <location>
        <begin position="126"/>
        <end position="158"/>
    </location>
</feature>
<dbReference type="AlphaFoldDB" id="A0A371K0H3"/>